<dbReference type="Proteomes" id="UP000070058">
    <property type="component" value="Unassembled WGS sequence"/>
</dbReference>
<dbReference type="EMBL" id="LSZQ01000009">
    <property type="protein sequence ID" value="KXU38108.1"/>
    <property type="molecule type" value="Genomic_DNA"/>
</dbReference>
<name>A0A139SU24_9BACT</name>
<organism evidence="2 3">
    <name type="scientific">Cephaloticoccus primus</name>
    <dbReference type="NCBI Taxonomy" id="1548207"/>
    <lineage>
        <taxon>Bacteria</taxon>
        <taxon>Pseudomonadati</taxon>
        <taxon>Verrucomicrobiota</taxon>
        <taxon>Opitutia</taxon>
        <taxon>Opitutales</taxon>
        <taxon>Opitutaceae</taxon>
        <taxon>Cephaloticoccus</taxon>
    </lineage>
</organism>
<dbReference type="GO" id="GO:0005886">
    <property type="term" value="C:plasma membrane"/>
    <property type="evidence" value="ECO:0007669"/>
    <property type="project" value="UniProtKB-SubCell"/>
</dbReference>
<comment type="caution">
    <text evidence="2">The sequence shown here is derived from an EMBL/GenBank/DDBJ whole genome shotgun (WGS) entry which is preliminary data.</text>
</comment>
<feature type="transmembrane region" description="Helical" evidence="1">
    <location>
        <begin position="113"/>
        <end position="133"/>
    </location>
</feature>
<keyword evidence="1" id="KW-1133">Transmembrane helix</keyword>
<comment type="function">
    <text evidence="1">Involved in the import of queuosine (Q) precursors, required for Q precursor salvage.</text>
</comment>
<comment type="similarity">
    <text evidence="1">Belongs to the vitamin uptake transporter (VUT/ECF) (TC 2.A.88) family. Q precursor transporter subfamily.</text>
</comment>
<dbReference type="AlphaFoldDB" id="A0A139SU24"/>
<evidence type="ECO:0000256" key="1">
    <source>
        <dbReference type="HAMAP-Rule" id="MF_02088"/>
    </source>
</evidence>
<feature type="transmembrane region" description="Helical" evidence="1">
    <location>
        <begin position="31"/>
        <end position="49"/>
    </location>
</feature>
<comment type="subcellular location">
    <subcellularLocation>
        <location evidence="1">Cell membrane</location>
        <topology evidence="1">Multi-pass membrane protein</topology>
    </subcellularLocation>
</comment>
<feature type="transmembrane region" description="Helical" evidence="1">
    <location>
        <begin position="7"/>
        <end position="25"/>
    </location>
</feature>
<dbReference type="STRING" id="1548207.AXK11_01340"/>
<gene>
    <name evidence="2" type="ORF">AXK11_01340</name>
</gene>
<proteinExistence type="inferred from homology"/>
<keyword evidence="1" id="KW-1003">Cell membrane</keyword>
<dbReference type="NCBIfam" id="TIGR00697">
    <property type="entry name" value="queuosine precursor transporter"/>
    <property type="match status" value="1"/>
</dbReference>
<keyword evidence="1" id="KW-0813">Transport</keyword>
<dbReference type="GO" id="GO:0022857">
    <property type="term" value="F:transmembrane transporter activity"/>
    <property type="evidence" value="ECO:0007669"/>
    <property type="project" value="UniProtKB-UniRule"/>
</dbReference>
<dbReference type="InterPro" id="IPR003744">
    <property type="entry name" value="YhhQ"/>
</dbReference>
<dbReference type="HAMAP" id="MF_02088">
    <property type="entry name" value="Q_prec_transport"/>
    <property type="match status" value="1"/>
</dbReference>
<evidence type="ECO:0000313" key="2">
    <source>
        <dbReference type="EMBL" id="KXU38108.1"/>
    </source>
</evidence>
<dbReference type="PANTHER" id="PTHR34300">
    <property type="entry name" value="QUEUOSINE PRECURSOR TRANSPORTER-RELATED"/>
    <property type="match status" value="1"/>
</dbReference>
<keyword evidence="1" id="KW-0812">Transmembrane</keyword>
<reference evidence="3" key="1">
    <citation type="submission" date="2016-02" db="EMBL/GenBank/DDBJ databases">
        <authorList>
            <person name="Sanders J.G."/>
            <person name="Lin J.Y."/>
            <person name="Wertz J.T."/>
            <person name="Russell J.A."/>
            <person name="Moreau C.S."/>
            <person name="Powell S."/>
        </authorList>
    </citation>
    <scope>NUCLEOTIDE SEQUENCE [LARGE SCALE GENOMIC DNA]</scope>
    <source>
        <strain evidence="3">CAG34</strain>
    </source>
</reference>
<dbReference type="PANTHER" id="PTHR34300:SF1">
    <property type="entry name" value="QUEUOSINE PRECURSOR TRANSPORTER"/>
    <property type="match status" value="1"/>
</dbReference>
<keyword evidence="1" id="KW-0472">Membrane</keyword>
<evidence type="ECO:0000313" key="3">
    <source>
        <dbReference type="Proteomes" id="UP000070058"/>
    </source>
</evidence>
<feature type="transmembrane region" description="Helical" evidence="1">
    <location>
        <begin position="61"/>
        <end position="77"/>
    </location>
</feature>
<dbReference type="RefSeq" id="WP_068628274.1">
    <property type="nucleotide sequence ID" value="NZ_LSZQ01000009.1"/>
</dbReference>
<accession>A0A139SU24</accession>
<protein>
    <recommendedName>
        <fullName evidence="1">Probable queuosine precursor transporter</fullName>
        <shortName evidence="1">Q precursor transporter</shortName>
    </recommendedName>
</protein>
<dbReference type="Pfam" id="PF02592">
    <property type="entry name" value="Vut_1"/>
    <property type="match status" value="2"/>
</dbReference>
<feature type="transmembrane region" description="Helical" evidence="1">
    <location>
        <begin position="139"/>
        <end position="161"/>
    </location>
</feature>
<sequence>MALRTLFFPALAMAAVVLLSNWLVQYTINEWLTWGAFSYPLAFLVTDVCNRLLGARAARRVALVGFVFGLASSALLAPMRIAAASGSAFLVSQLLDISVFNRLRQKSWWQAPFIGSCVASVIDTAIFFNIAFGGTGENWLQLGAGDLSVKLAMAVLLLPAYRQLILKLGAMPAPASAA</sequence>
<keyword evidence="3" id="KW-1185">Reference proteome</keyword>